<dbReference type="InterPro" id="IPR029398">
    <property type="entry name" value="PolB_thumb"/>
</dbReference>
<dbReference type="InterPro" id="IPR010996">
    <property type="entry name" value="HHH_MUS81"/>
</dbReference>
<dbReference type="SUPFAM" id="SSF81301">
    <property type="entry name" value="Nucleotidyltransferase"/>
    <property type="match status" value="1"/>
</dbReference>
<feature type="compositionally biased region" description="Low complexity" evidence="6">
    <location>
        <begin position="37"/>
        <end position="51"/>
    </location>
</feature>
<dbReference type="PANTHER" id="PTHR11276">
    <property type="entry name" value="DNA POLYMERASE TYPE-X FAMILY MEMBER"/>
    <property type="match status" value="1"/>
</dbReference>
<keyword evidence="1" id="KW-0237">DNA synthesis</keyword>
<feature type="region of interest" description="Disordered" evidence="6">
    <location>
        <begin position="1"/>
        <end position="51"/>
    </location>
</feature>
<evidence type="ECO:0000259" key="7">
    <source>
        <dbReference type="SMART" id="SM00483"/>
    </source>
</evidence>
<dbReference type="GO" id="GO:0006303">
    <property type="term" value="P:double-strand break repair via nonhomologous end joining"/>
    <property type="evidence" value="ECO:0007669"/>
    <property type="project" value="TreeGrafter"/>
</dbReference>
<dbReference type="Pfam" id="PF14716">
    <property type="entry name" value="HHH_8"/>
    <property type="match status" value="1"/>
</dbReference>
<evidence type="ECO:0000256" key="5">
    <source>
        <dbReference type="PIRSR" id="PIRSR622312-50"/>
    </source>
</evidence>
<evidence type="ECO:0000256" key="6">
    <source>
        <dbReference type="SAM" id="MobiDB-lite"/>
    </source>
</evidence>
<keyword evidence="9" id="KW-1185">Reference proteome</keyword>
<reference evidence="8" key="1">
    <citation type="submission" date="2020-11" db="EMBL/GenBank/DDBJ databases">
        <authorList>
            <consortium name="DOE Joint Genome Institute"/>
            <person name="Ahrendt S."/>
            <person name="Riley R."/>
            <person name="Andreopoulos W."/>
            <person name="Labutti K."/>
            <person name="Pangilinan J."/>
            <person name="Ruiz-Duenas F.J."/>
            <person name="Barrasa J.M."/>
            <person name="Sanchez-Garcia M."/>
            <person name="Camarero S."/>
            <person name="Miyauchi S."/>
            <person name="Serrano A."/>
            <person name="Linde D."/>
            <person name="Babiker R."/>
            <person name="Drula E."/>
            <person name="Ayuso-Fernandez I."/>
            <person name="Pacheco R."/>
            <person name="Padilla G."/>
            <person name="Ferreira P."/>
            <person name="Barriuso J."/>
            <person name="Kellner H."/>
            <person name="Castanera R."/>
            <person name="Alfaro M."/>
            <person name="Ramirez L."/>
            <person name="Pisabarro A.G."/>
            <person name="Kuo A."/>
            <person name="Tritt A."/>
            <person name="Lipzen A."/>
            <person name="He G."/>
            <person name="Yan M."/>
            <person name="Ng V."/>
            <person name="Cullen D."/>
            <person name="Martin F."/>
            <person name="Rosso M.-N."/>
            <person name="Henrissat B."/>
            <person name="Hibbett D."/>
            <person name="Martinez A.T."/>
            <person name="Grigoriev I.V."/>
        </authorList>
    </citation>
    <scope>NUCLEOTIDE SEQUENCE</scope>
    <source>
        <strain evidence="8">CIRM-BRFM 674</strain>
    </source>
</reference>
<dbReference type="Gene3D" id="1.10.150.110">
    <property type="entry name" value="DNA polymerase beta, N-terminal domain-like"/>
    <property type="match status" value="1"/>
</dbReference>
<keyword evidence="2" id="KW-0808">Transferase</keyword>
<dbReference type="Pfam" id="PF14791">
    <property type="entry name" value="DNA_pol_B_thumb"/>
    <property type="match status" value="1"/>
</dbReference>
<organism evidence="8 9">
    <name type="scientific">Pholiota conissans</name>
    <dbReference type="NCBI Taxonomy" id="109636"/>
    <lineage>
        <taxon>Eukaryota</taxon>
        <taxon>Fungi</taxon>
        <taxon>Dikarya</taxon>
        <taxon>Basidiomycota</taxon>
        <taxon>Agaricomycotina</taxon>
        <taxon>Agaricomycetes</taxon>
        <taxon>Agaricomycetidae</taxon>
        <taxon>Agaricales</taxon>
        <taxon>Agaricineae</taxon>
        <taxon>Strophariaceae</taxon>
        <taxon>Pholiota</taxon>
    </lineage>
</organism>
<dbReference type="InterPro" id="IPR028207">
    <property type="entry name" value="DNA_pol_B_palm_palm"/>
</dbReference>
<dbReference type="Pfam" id="PF10391">
    <property type="entry name" value="DNA_pol_lambd_f"/>
    <property type="match status" value="1"/>
</dbReference>
<dbReference type="GO" id="GO:0003887">
    <property type="term" value="F:DNA-directed DNA polymerase activity"/>
    <property type="evidence" value="ECO:0007669"/>
    <property type="project" value="InterPro"/>
</dbReference>
<evidence type="ECO:0000256" key="1">
    <source>
        <dbReference type="ARBA" id="ARBA00022634"/>
    </source>
</evidence>
<name>A0A9P5ZE52_9AGAR</name>
<proteinExistence type="predicted"/>
<dbReference type="Gene3D" id="1.10.150.20">
    <property type="entry name" value="5' to 3' exonuclease, C-terminal subdomain"/>
    <property type="match status" value="1"/>
</dbReference>
<accession>A0A9P5ZE52</accession>
<evidence type="ECO:0000256" key="2">
    <source>
        <dbReference type="ARBA" id="ARBA00022679"/>
    </source>
</evidence>
<dbReference type="InterPro" id="IPR018944">
    <property type="entry name" value="DNA_pol_lambd_fingers_domain"/>
</dbReference>
<gene>
    <name evidence="8" type="ORF">BDN70DRAFT_870516</name>
</gene>
<dbReference type="SUPFAM" id="SSF81585">
    <property type="entry name" value="PsbU/PolX domain-like"/>
    <property type="match status" value="1"/>
</dbReference>
<feature type="compositionally biased region" description="Low complexity" evidence="6">
    <location>
        <begin position="171"/>
        <end position="182"/>
    </location>
</feature>
<comment type="caution">
    <text evidence="8">The sequence shown here is derived from an EMBL/GenBank/DDBJ whole genome shotgun (WGS) entry which is preliminary data.</text>
</comment>
<sequence>MPKRRARSYSVSSASSASSVSSKPSSTASRAPKRLRSSSTASSPEGSTSPSPKVLKIYIVQEKLDEKSVHELYDLVEQNNNPANVLALELCADPNEADVIITAIGMRKRLQRHVDWNIAKQKPVLKPNWLRESAKQGRPVACGDFAALRELHNETVAHCPDAAVDDVTSGESAASSQTSTAAKEAKSPAPPPAPSVKPTDPRVFKNWRSRYACERASPLVCPNQALAVELAVLNRAREMEGENMSALSYEKSVAIIKSYPYIITKETFNRDIVTLPGLGAKTLSKIKEFMENGCIEETRETQVSERFKALSAFNSVYGIGPTTARMLYERGLRTIEDLERYYDVTPNTIPSLLTPNGKTIPNPLTIPDPRMLGLSPTGGLSGGKNKGKGKGKQPQKLPDMSIQIALALREDFAVPILRAEVEEIYRVVMRELDAFQPGCMGTVVGGHRRGKQESNDVDIVISHGDVKKGAEIVKGLCARFTRHLHTKGMVTQVMHLSSFHAHNALRTGHWDSLEKALTVFKLPPDEKNPDERRLYRRVDLIFAIPEGYWTAVVGWSGSKLFERDLRLWAKTEKGMKFDSSGLTRRHDSKLFYPKSEEEVFSLLGLNWIDPTMRNANV</sequence>
<dbReference type="Proteomes" id="UP000807469">
    <property type="component" value="Unassembled WGS sequence"/>
</dbReference>
<protein>
    <submittedName>
        <fullName evidence="8">DNA polymerase mu</fullName>
    </submittedName>
</protein>
<dbReference type="Pfam" id="PF14792">
    <property type="entry name" value="DNA_pol_B_palm"/>
    <property type="match status" value="1"/>
</dbReference>
<keyword evidence="3" id="KW-0548">Nucleotidyltransferase</keyword>
<evidence type="ECO:0000256" key="4">
    <source>
        <dbReference type="ARBA" id="ARBA00022705"/>
    </source>
</evidence>
<keyword evidence="4" id="KW-0235">DNA replication</keyword>
<dbReference type="OrthoDB" id="205514at2759"/>
<evidence type="ECO:0000313" key="8">
    <source>
        <dbReference type="EMBL" id="KAF9486019.1"/>
    </source>
</evidence>
<dbReference type="GO" id="GO:0003677">
    <property type="term" value="F:DNA binding"/>
    <property type="evidence" value="ECO:0007669"/>
    <property type="project" value="InterPro"/>
</dbReference>
<dbReference type="GO" id="GO:0005634">
    <property type="term" value="C:nucleus"/>
    <property type="evidence" value="ECO:0007669"/>
    <property type="project" value="TreeGrafter"/>
</dbReference>
<feature type="active site" description="Nucleophile; Schiff-base intermediate with DNA; for 5'-dRP lyase activity" evidence="5">
    <location>
        <position position="285"/>
    </location>
</feature>
<dbReference type="SUPFAM" id="SSF47802">
    <property type="entry name" value="DNA polymerase beta, N-terminal domain-like"/>
    <property type="match status" value="1"/>
</dbReference>
<feature type="region of interest" description="Disordered" evidence="6">
    <location>
        <begin position="353"/>
        <end position="396"/>
    </location>
</feature>
<dbReference type="AlphaFoldDB" id="A0A9P5ZE52"/>
<dbReference type="SMART" id="SM00483">
    <property type="entry name" value="POLXc"/>
    <property type="match status" value="1"/>
</dbReference>
<dbReference type="EMBL" id="MU155132">
    <property type="protein sequence ID" value="KAF9486019.1"/>
    <property type="molecule type" value="Genomic_DNA"/>
</dbReference>
<dbReference type="PANTHER" id="PTHR11276:SF28">
    <property type="entry name" value="DNA POLYMERASE LAMBDA"/>
    <property type="match status" value="1"/>
</dbReference>
<dbReference type="Gene3D" id="3.30.210.10">
    <property type="entry name" value="DNA polymerase, thumb domain"/>
    <property type="match status" value="1"/>
</dbReference>
<feature type="domain" description="DNA-directed DNA polymerase X" evidence="7">
    <location>
        <begin position="221"/>
        <end position="614"/>
    </location>
</feature>
<evidence type="ECO:0000313" key="9">
    <source>
        <dbReference type="Proteomes" id="UP000807469"/>
    </source>
</evidence>
<dbReference type="PRINTS" id="PR00869">
    <property type="entry name" value="DNAPOLX"/>
</dbReference>
<dbReference type="Gene3D" id="3.30.460.10">
    <property type="entry name" value="Beta Polymerase, domain 2"/>
    <property type="match status" value="1"/>
</dbReference>
<feature type="compositionally biased region" description="Low complexity" evidence="6">
    <location>
        <begin position="8"/>
        <end position="30"/>
    </location>
</feature>
<dbReference type="InterPro" id="IPR043519">
    <property type="entry name" value="NT_sf"/>
</dbReference>
<evidence type="ECO:0000256" key="3">
    <source>
        <dbReference type="ARBA" id="ARBA00022695"/>
    </source>
</evidence>
<dbReference type="FunFam" id="3.30.210.10:FF:000005">
    <property type="entry name" value="DNA polymerase IV"/>
    <property type="match status" value="1"/>
</dbReference>
<dbReference type="InterPro" id="IPR002054">
    <property type="entry name" value="DNA-dir_DNA_pol_X"/>
</dbReference>
<dbReference type="InterPro" id="IPR037160">
    <property type="entry name" value="DNA_Pol_thumb_sf"/>
</dbReference>
<feature type="region of interest" description="Disordered" evidence="6">
    <location>
        <begin position="167"/>
        <end position="201"/>
    </location>
</feature>
<dbReference type="InterPro" id="IPR027421">
    <property type="entry name" value="DNA_pol_lamdba_lyase_dom_sf"/>
</dbReference>
<dbReference type="InterPro" id="IPR022312">
    <property type="entry name" value="DNA_pol_X"/>
</dbReference>